<name>A0A9X2VN79_9PSEU</name>
<dbReference type="AlphaFoldDB" id="A0A9X2VN79"/>
<dbReference type="SUPFAM" id="SSF89392">
    <property type="entry name" value="Prokaryotic lipoproteins and lipoprotein localization factors"/>
    <property type="match status" value="1"/>
</dbReference>
<proteinExistence type="predicted"/>
<dbReference type="EMBL" id="JANYMP010000011">
    <property type="protein sequence ID" value="MCS7479808.1"/>
    <property type="molecule type" value="Genomic_DNA"/>
</dbReference>
<accession>A0A9X2VN79</accession>
<dbReference type="PANTHER" id="PTHR37507:SF2">
    <property type="entry name" value="SPORULATION PROTEIN YDCC"/>
    <property type="match status" value="1"/>
</dbReference>
<dbReference type="RefSeq" id="WP_259625309.1">
    <property type="nucleotide sequence ID" value="NZ_JANYMP010000011.1"/>
</dbReference>
<dbReference type="InterPro" id="IPR033434">
    <property type="entry name" value="MucB/RseB_N"/>
</dbReference>
<dbReference type="InterPro" id="IPR029046">
    <property type="entry name" value="LolA/LolB/LppX"/>
</dbReference>
<feature type="region of interest" description="Disordered" evidence="1">
    <location>
        <begin position="304"/>
        <end position="327"/>
    </location>
</feature>
<dbReference type="PANTHER" id="PTHR37507">
    <property type="entry name" value="SPORULATION PROTEIN YDCC"/>
    <property type="match status" value="1"/>
</dbReference>
<evidence type="ECO:0000313" key="4">
    <source>
        <dbReference type="Proteomes" id="UP001141259"/>
    </source>
</evidence>
<evidence type="ECO:0000259" key="2">
    <source>
        <dbReference type="Pfam" id="PF03888"/>
    </source>
</evidence>
<dbReference type="Proteomes" id="UP001141259">
    <property type="component" value="Unassembled WGS sequence"/>
</dbReference>
<feature type="domain" description="MucB/RseB N-terminal" evidence="2">
    <location>
        <begin position="161"/>
        <end position="241"/>
    </location>
</feature>
<evidence type="ECO:0000256" key="1">
    <source>
        <dbReference type="SAM" id="MobiDB-lite"/>
    </source>
</evidence>
<protein>
    <recommendedName>
        <fullName evidence="2">MucB/RseB N-terminal domain-containing protein</fullName>
    </recommendedName>
</protein>
<dbReference type="Pfam" id="PF03888">
    <property type="entry name" value="MucB_RseB"/>
    <property type="match status" value="1"/>
</dbReference>
<dbReference type="Gene3D" id="2.50.20.10">
    <property type="entry name" value="Lipoprotein localisation LolA/LolB/LppX"/>
    <property type="match status" value="1"/>
</dbReference>
<feature type="compositionally biased region" description="Basic and acidic residues" evidence="1">
    <location>
        <begin position="309"/>
        <end position="319"/>
    </location>
</feature>
<evidence type="ECO:0000313" key="3">
    <source>
        <dbReference type="EMBL" id="MCS7479808.1"/>
    </source>
</evidence>
<organism evidence="3 4">
    <name type="scientific">Umezawaea endophytica</name>
    <dbReference type="NCBI Taxonomy" id="1654476"/>
    <lineage>
        <taxon>Bacteria</taxon>
        <taxon>Bacillati</taxon>
        <taxon>Actinomycetota</taxon>
        <taxon>Actinomycetes</taxon>
        <taxon>Pseudonocardiales</taxon>
        <taxon>Pseudonocardiaceae</taxon>
        <taxon>Umezawaea</taxon>
    </lineage>
</organism>
<sequence length="385" mass="39727">MNRRRVTVAIAAAGVVAGVAGLGVLAMPAGAGPAPVLPQVDAQSLVESVLTAKPTAFGGTVDVNNSLGIPAIAGLPQLSDGASQIRVWSDGDSRSRVSLPTGNSERTIVDDGTTVWSWNSETQTVTKTKHDTAKAEAKPDLGLGLGLGQDGQAVDPVQVARDVVAEIEKSSTVTVDGTARVANRSAYELVLTPKPTERTVLREVRVAVDSELRLPLRVSLLTNGTDEPAVQVGFSELTVGTQDAGLFQFTPSASAKVEEQELKGPSDQDKADAEKALGEASPQVVGDGWDTVIVAKTPAEALAGAQLPAEDKPDRRGPGRDQAGTNPQDLLKQLGKQVSGSWGSGTLISSKIGNVLLADDGRIALGAVPEQVLTEAIGQLAPAPR</sequence>
<dbReference type="InterPro" id="IPR052944">
    <property type="entry name" value="Sporulation_related"/>
</dbReference>
<feature type="compositionally biased region" description="Basic and acidic residues" evidence="1">
    <location>
        <begin position="256"/>
        <end position="277"/>
    </location>
</feature>
<comment type="caution">
    <text evidence="3">The sequence shown here is derived from an EMBL/GenBank/DDBJ whole genome shotgun (WGS) entry which is preliminary data.</text>
</comment>
<reference evidence="3" key="1">
    <citation type="submission" date="2022-08" db="EMBL/GenBank/DDBJ databases">
        <authorList>
            <person name="Tistechok S."/>
            <person name="Samborskyy M."/>
            <person name="Roman I."/>
        </authorList>
    </citation>
    <scope>NUCLEOTIDE SEQUENCE</scope>
    <source>
        <strain evidence="3">DSM 103496</strain>
    </source>
</reference>
<feature type="region of interest" description="Disordered" evidence="1">
    <location>
        <begin position="256"/>
        <end position="282"/>
    </location>
</feature>
<keyword evidence="4" id="KW-1185">Reference proteome</keyword>
<gene>
    <name evidence="3" type="ORF">NZH93_23345</name>
</gene>